<dbReference type="AlphaFoldDB" id="A0A8H7DEZ1"/>
<sequence>MQCKFVVAFVVACLAMTASAAPVAEVAVAREPEPLNRASLRLPRIIEEAREPEPVEEAREPEPGCTLYTCIWYVRNLFCLLPLLIQFSPLDGVQPTSVIDSSKTLPSIPSRYLRLD</sequence>
<gene>
    <name evidence="2" type="ORF">MVEN_00230900</name>
</gene>
<keyword evidence="1" id="KW-0732">Signal</keyword>
<evidence type="ECO:0000313" key="2">
    <source>
        <dbReference type="EMBL" id="KAF7369041.1"/>
    </source>
</evidence>
<organism evidence="2 3">
    <name type="scientific">Mycena venus</name>
    <dbReference type="NCBI Taxonomy" id="2733690"/>
    <lineage>
        <taxon>Eukaryota</taxon>
        <taxon>Fungi</taxon>
        <taxon>Dikarya</taxon>
        <taxon>Basidiomycota</taxon>
        <taxon>Agaricomycotina</taxon>
        <taxon>Agaricomycetes</taxon>
        <taxon>Agaricomycetidae</taxon>
        <taxon>Agaricales</taxon>
        <taxon>Marasmiineae</taxon>
        <taxon>Mycenaceae</taxon>
        <taxon>Mycena</taxon>
    </lineage>
</organism>
<protein>
    <submittedName>
        <fullName evidence="2">Uncharacterized protein</fullName>
    </submittedName>
</protein>
<evidence type="ECO:0000313" key="3">
    <source>
        <dbReference type="Proteomes" id="UP000620124"/>
    </source>
</evidence>
<feature type="chain" id="PRO_5034588375" evidence="1">
    <location>
        <begin position="21"/>
        <end position="116"/>
    </location>
</feature>
<accession>A0A8H7DEZ1</accession>
<name>A0A8H7DEZ1_9AGAR</name>
<dbReference type="Proteomes" id="UP000620124">
    <property type="component" value="Unassembled WGS sequence"/>
</dbReference>
<keyword evidence="3" id="KW-1185">Reference proteome</keyword>
<proteinExistence type="predicted"/>
<dbReference type="EMBL" id="JACAZI010000002">
    <property type="protein sequence ID" value="KAF7369041.1"/>
    <property type="molecule type" value="Genomic_DNA"/>
</dbReference>
<comment type="caution">
    <text evidence="2">The sequence shown here is derived from an EMBL/GenBank/DDBJ whole genome shotgun (WGS) entry which is preliminary data.</text>
</comment>
<feature type="signal peptide" evidence="1">
    <location>
        <begin position="1"/>
        <end position="20"/>
    </location>
</feature>
<evidence type="ECO:0000256" key="1">
    <source>
        <dbReference type="SAM" id="SignalP"/>
    </source>
</evidence>
<reference evidence="2" key="1">
    <citation type="submission" date="2020-05" db="EMBL/GenBank/DDBJ databases">
        <title>Mycena genomes resolve the evolution of fungal bioluminescence.</title>
        <authorList>
            <person name="Tsai I.J."/>
        </authorList>
    </citation>
    <scope>NUCLEOTIDE SEQUENCE</scope>
    <source>
        <strain evidence="2">CCC161011</strain>
    </source>
</reference>